<evidence type="ECO:0000313" key="4">
    <source>
        <dbReference type="EMBL" id="QDR81276.1"/>
    </source>
</evidence>
<feature type="region of interest" description="Disordered" evidence="1">
    <location>
        <begin position="45"/>
        <end position="66"/>
    </location>
</feature>
<dbReference type="Proteomes" id="UP000320776">
    <property type="component" value="Chromosome"/>
</dbReference>
<evidence type="ECO:0000256" key="1">
    <source>
        <dbReference type="SAM" id="MobiDB-lite"/>
    </source>
</evidence>
<dbReference type="GO" id="GO:0004803">
    <property type="term" value="F:transposase activity"/>
    <property type="evidence" value="ECO:0007669"/>
    <property type="project" value="InterPro"/>
</dbReference>
<dbReference type="PANTHER" id="PTHR33215">
    <property type="entry name" value="PROTEIN DISTAL ANTENNA"/>
    <property type="match status" value="1"/>
</dbReference>
<dbReference type="GO" id="GO:0003677">
    <property type="term" value="F:DNA binding"/>
    <property type="evidence" value="ECO:0007669"/>
    <property type="project" value="InterPro"/>
</dbReference>
<dbReference type="KEGG" id="sted:SPTER_08270"/>
<protein>
    <submittedName>
        <fullName evidence="3">Transposase</fullName>
    </submittedName>
</protein>
<dbReference type="KEGG" id="sted:SPTER_32320"/>
<dbReference type="EMBL" id="CP036259">
    <property type="protein sequence ID" value="QDR79532.1"/>
    <property type="molecule type" value="Genomic_DNA"/>
</dbReference>
<evidence type="ECO:0000313" key="7">
    <source>
        <dbReference type="Proteomes" id="UP000320776"/>
    </source>
</evidence>
<keyword evidence="7" id="KW-1185">Reference proteome</keyword>
<evidence type="ECO:0000313" key="5">
    <source>
        <dbReference type="EMBL" id="QDR81298.1"/>
    </source>
</evidence>
<dbReference type="InterPro" id="IPR051839">
    <property type="entry name" value="RD_transcriptional_regulator"/>
</dbReference>
<dbReference type="AlphaFoldDB" id="A0A517DQC4"/>
<dbReference type="GO" id="GO:0006313">
    <property type="term" value="P:DNA transposition"/>
    <property type="evidence" value="ECO:0007669"/>
    <property type="project" value="InterPro"/>
</dbReference>
<dbReference type="SUPFAM" id="SSF46689">
    <property type="entry name" value="Homeodomain-like"/>
    <property type="match status" value="1"/>
</dbReference>
<sequence length="95" mass="10811">MVKQFSAEFKLQAVKRVEATGGPVSKVAAELGINENTLHGWLKKYREKPNAPFPGSGKLSPDDERLRKLERENRDLREENEILKKAAAYFAKNQK</sequence>
<dbReference type="Pfam" id="PF01527">
    <property type="entry name" value="HTH_Tnp_1"/>
    <property type="match status" value="1"/>
</dbReference>
<dbReference type="EMBL" id="CP036259">
    <property type="protein sequence ID" value="QDR81817.1"/>
    <property type="molecule type" value="Genomic_DNA"/>
</dbReference>
<dbReference type="EMBL" id="CP036259">
    <property type="protein sequence ID" value="QDR81276.1"/>
    <property type="molecule type" value="Genomic_DNA"/>
</dbReference>
<name>A0A517DQC4_9FIRM</name>
<proteinExistence type="predicted"/>
<dbReference type="InterPro" id="IPR009057">
    <property type="entry name" value="Homeodomain-like_sf"/>
</dbReference>
<dbReference type="KEGG" id="sted:SPTER_08070"/>
<dbReference type="EMBL" id="CP036259">
    <property type="protein sequence ID" value="QDR79552.1"/>
    <property type="molecule type" value="Genomic_DNA"/>
</dbReference>
<evidence type="ECO:0000313" key="2">
    <source>
        <dbReference type="EMBL" id="QDR79532.1"/>
    </source>
</evidence>
<organism evidence="3 7">
    <name type="scientific">Sporomusa termitida</name>
    <dbReference type="NCBI Taxonomy" id="2377"/>
    <lineage>
        <taxon>Bacteria</taxon>
        <taxon>Bacillati</taxon>
        <taxon>Bacillota</taxon>
        <taxon>Negativicutes</taxon>
        <taxon>Selenomonadales</taxon>
        <taxon>Sporomusaceae</taxon>
        <taxon>Sporomusa</taxon>
    </lineage>
</organism>
<evidence type="ECO:0000313" key="3">
    <source>
        <dbReference type="EMBL" id="QDR79552.1"/>
    </source>
</evidence>
<gene>
    <name evidence="2" type="ORF">SPTER_08070</name>
    <name evidence="3" type="ORF">SPTER_08270</name>
    <name evidence="4" type="ORF">SPTER_26510</name>
    <name evidence="5" type="ORF">SPTER_26750</name>
    <name evidence="6" type="ORF">SPTER_32320</name>
</gene>
<dbReference type="InterPro" id="IPR002514">
    <property type="entry name" value="Transposase_8"/>
</dbReference>
<reference evidence="3 7" key="1">
    <citation type="submission" date="2019-02" db="EMBL/GenBank/DDBJ databases">
        <title>Closed genome of Sporomusa termitida DSM 4440.</title>
        <authorList>
            <person name="Poehlein A."/>
            <person name="Daniel R."/>
        </authorList>
    </citation>
    <scope>NUCLEOTIDE SEQUENCE [LARGE SCALE GENOMIC DNA]</scope>
    <source>
        <strain evidence="3 7">DSM 4440</strain>
    </source>
</reference>
<dbReference type="EMBL" id="CP036259">
    <property type="protein sequence ID" value="QDR81298.1"/>
    <property type="molecule type" value="Genomic_DNA"/>
</dbReference>
<accession>A0A517DQC4</accession>
<dbReference type="Gene3D" id="1.10.10.60">
    <property type="entry name" value="Homeodomain-like"/>
    <property type="match status" value="1"/>
</dbReference>
<dbReference type="KEGG" id="sted:SPTER_26510"/>
<evidence type="ECO:0000313" key="6">
    <source>
        <dbReference type="EMBL" id="QDR81817.1"/>
    </source>
</evidence>
<dbReference type="KEGG" id="sted:SPTER_26750"/>
<dbReference type="PANTHER" id="PTHR33215:SF13">
    <property type="entry name" value="PROTEIN DISTAL ANTENNA"/>
    <property type="match status" value="1"/>
</dbReference>